<evidence type="ECO:0000256" key="1">
    <source>
        <dbReference type="SAM" id="Phobius"/>
    </source>
</evidence>
<protein>
    <submittedName>
        <fullName evidence="2">Prepilin-type N-terminal cleavage/methylation domain-containing protein</fullName>
    </submittedName>
</protein>
<sequence>MKRLIRRLSDDRGFSLVEVMMAATIMTFVLAIALTGVVQFYASTNQTQQTSDARDQLDISFRRLDRELRYATWVATPGKVGTRWYTEYALPDDATGNSPCRQIILNNGQLILAAWDLPAKTPATQTVLATYVTADTSAGPVAVYSPGDSPYASASVGAAGVGSGFQPQFKQVRLRFTVTVGKVALPFDSTFTAQNIDRNASQKTANDCSQGRPTT</sequence>
<evidence type="ECO:0000313" key="3">
    <source>
        <dbReference type="Proteomes" id="UP000198688"/>
    </source>
</evidence>
<dbReference type="AlphaFoldDB" id="A0A1H2D6W2"/>
<keyword evidence="3" id="KW-1185">Reference proteome</keyword>
<dbReference type="STRING" id="113562.SAMN04489716_8391"/>
<reference evidence="2 3" key="1">
    <citation type="submission" date="2016-10" db="EMBL/GenBank/DDBJ databases">
        <authorList>
            <person name="de Groot N.N."/>
        </authorList>
    </citation>
    <scope>NUCLEOTIDE SEQUENCE [LARGE SCALE GENOMIC DNA]</scope>
    <source>
        <strain evidence="2 3">DSM 43941</strain>
    </source>
</reference>
<name>A0A1H2D6W2_9ACTN</name>
<accession>A0A1H2D6W2</accession>
<dbReference type="Proteomes" id="UP000198688">
    <property type="component" value="Chromosome I"/>
</dbReference>
<dbReference type="OrthoDB" id="5119659at2"/>
<dbReference type="Pfam" id="PF07963">
    <property type="entry name" value="N_methyl"/>
    <property type="match status" value="1"/>
</dbReference>
<keyword evidence="1" id="KW-0472">Membrane</keyword>
<dbReference type="EMBL" id="LT629758">
    <property type="protein sequence ID" value="SDT78480.1"/>
    <property type="molecule type" value="Genomic_DNA"/>
</dbReference>
<keyword evidence="1" id="KW-1133">Transmembrane helix</keyword>
<feature type="transmembrane region" description="Helical" evidence="1">
    <location>
        <begin position="21"/>
        <end position="42"/>
    </location>
</feature>
<gene>
    <name evidence="2" type="ORF">SAMN04489716_8391</name>
</gene>
<proteinExistence type="predicted"/>
<dbReference type="NCBIfam" id="TIGR02532">
    <property type="entry name" value="IV_pilin_GFxxxE"/>
    <property type="match status" value="1"/>
</dbReference>
<dbReference type="RefSeq" id="WP_092554339.1">
    <property type="nucleotide sequence ID" value="NZ_BOMJ01000082.1"/>
</dbReference>
<dbReference type="PROSITE" id="PS00409">
    <property type="entry name" value="PROKAR_NTER_METHYL"/>
    <property type="match status" value="1"/>
</dbReference>
<evidence type="ECO:0000313" key="2">
    <source>
        <dbReference type="EMBL" id="SDT78480.1"/>
    </source>
</evidence>
<keyword evidence="1" id="KW-0812">Transmembrane</keyword>
<dbReference type="InterPro" id="IPR012902">
    <property type="entry name" value="N_methyl_site"/>
</dbReference>
<organism evidence="2 3">
    <name type="scientific">Actinoplanes derwentensis</name>
    <dbReference type="NCBI Taxonomy" id="113562"/>
    <lineage>
        <taxon>Bacteria</taxon>
        <taxon>Bacillati</taxon>
        <taxon>Actinomycetota</taxon>
        <taxon>Actinomycetes</taxon>
        <taxon>Micromonosporales</taxon>
        <taxon>Micromonosporaceae</taxon>
        <taxon>Actinoplanes</taxon>
    </lineage>
</organism>